<name>A0A4U1MJJ5_9BACL</name>
<dbReference type="InterPro" id="IPR046208">
    <property type="entry name" value="DUF6241"/>
</dbReference>
<feature type="transmembrane region" description="Helical" evidence="2">
    <location>
        <begin position="7"/>
        <end position="26"/>
    </location>
</feature>
<evidence type="ECO:0000313" key="3">
    <source>
        <dbReference type="EMBL" id="TKD71263.1"/>
    </source>
</evidence>
<reference evidence="3 4" key="1">
    <citation type="submission" date="2019-04" db="EMBL/GenBank/DDBJ databases">
        <title>Genome sequence of Bacillus hwajinpoensis strain Y2.</title>
        <authorList>
            <person name="Fair J.L."/>
            <person name="Maclea K.S."/>
        </authorList>
    </citation>
    <scope>NUCLEOTIDE SEQUENCE [LARGE SCALE GENOMIC DNA]</scope>
    <source>
        <strain evidence="3 4">Y2</strain>
    </source>
</reference>
<comment type="caution">
    <text evidence="3">The sequence shown here is derived from an EMBL/GenBank/DDBJ whole genome shotgun (WGS) entry which is preliminary data.</text>
</comment>
<keyword evidence="2" id="KW-0812">Transmembrane</keyword>
<evidence type="ECO:0000256" key="1">
    <source>
        <dbReference type="SAM" id="MobiDB-lite"/>
    </source>
</evidence>
<dbReference type="RefSeq" id="WP_136945142.1">
    <property type="nucleotide sequence ID" value="NZ_SWFM01000001.1"/>
</dbReference>
<dbReference type="OrthoDB" id="1932566at2"/>
<evidence type="ECO:0000313" key="4">
    <source>
        <dbReference type="Proteomes" id="UP000310541"/>
    </source>
</evidence>
<dbReference type="EMBL" id="SWFM01000001">
    <property type="protein sequence ID" value="TKD71263.1"/>
    <property type="molecule type" value="Genomic_DNA"/>
</dbReference>
<evidence type="ECO:0000256" key="2">
    <source>
        <dbReference type="SAM" id="Phobius"/>
    </source>
</evidence>
<proteinExistence type="predicted"/>
<dbReference type="Proteomes" id="UP000310541">
    <property type="component" value="Unassembled WGS sequence"/>
</dbReference>
<organism evidence="3 4">
    <name type="scientific">Guptibacillus hwajinpoensis</name>
    <dbReference type="NCBI Taxonomy" id="208199"/>
    <lineage>
        <taxon>Bacteria</taxon>
        <taxon>Bacillati</taxon>
        <taxon>Bacillota</taxon>
        <taxon>Bacilli</taxon>
        <taxon>Bacillales</taxon>
        <taxon>Guptibacillaceae</taxon>
        <taxon>Guptibacillus</taxon>
    </lineage>
</organism>
<sequence length="175" mass="20160">MPSTRTLIITISSIVVIVLGVTYWFISDLDSSIGNEKVSSESSSDKSEPIDPDRYIDDGEPLISEDGIPSENKFQEYIHGMTHQKVVAKQKWVIHPITDERIDSMLAVLEKIEGTPDEYEHFAFYLETLNEWDKENFQNAVEVHNHIWRLNGGTIGKAKRLMTNEEEQKYIDKHH</sequence>
<dbReference type="AlphaFoldDB" id="A0A4U1MJJ5"/>
<protein>
    <submittedName>
        <fullName evidence="3">Uncharacterized protein</fullName>
    </submittedName>
</protein>
<accession>A0A4U1MJJ5</accession>
<gene>
    <name evidence="3" type="ORF">FBF83_00170</name>
</gene>
<keyword evidence="2" id="KW-0472">Membrane</keyword>
<feature type="compositionally biased region" description="Basic and acidic residues" evidence="1">
    <location>
        <begin position="43"/>
        <end position="57"/>
    </location>
</feature>
<feature type="region of interest" description="Disordered" evidence="1">
    <location>
        <begin position="34"/>
        <end position="59"/>
    </location>
</feature>
<keyword evidence="2" id="KW-1133">Transmembrane helix</keyword>
<dbReference type="Pfam" id="PF19754">
    <property type="entry name" value="DUF6241"/>
    <property type="match status" value="1"/>
</dbReference>